<proteinExistence type="predicted"/>
<dbReference type="AlphaFoldDB" id="A0A354M641"/>
<gene>
    <name evidence="1" type="ORF">DDY73_13365</name>
</gene>
<dbReference type="Pfam" id="PF10004">
    <property type="entry name" value="DUF2247"/>
    <property type="match status" value="1"/>
</dbReference>
<name>A0A354M641_9BACT</name>
<evidence type="ECO:0000313" key="2">
    <source>
        <dbReference type="Proteomes" id="UP000262954"/>
    </source>
</evidence>
<reference evidence="1 2" key="1">
    <citation type="journal article" date="2018" name="Nat. Biotechnol.">
        <title>A standardized bacterial taxonomy based on genome phylogeny substantially revises the tree of life.</title>
        <authorList>
            <person name="Parks D.H."/>
            <person name="Chuvochina M."/>
            <person name="Waite D.W."/>
            <person name="Rinke C."/>
            <person name="Skarshewski A."/>
            <person name="Chaumeil P.A."/>
            <person name="Hugenholtz P."/>
        </authorList>
    </citation>
    <scope>NUCLEOTIDE SEQUENCE [LARGE SCALE GENOMIC DNA]</scope>
    <source>
        <strain evidence="1">UBA11482</strain>
    </source>
</reference>
<organism evidence="1 2">
    <name type="scientific">Coprobacter fastidiosus</name>
    <dbReference type="NCBI Taxonomy" id="1099853"/>
    <lineage>
        <taxon>Bacteria</taxon>
        <taxon>Pseudomonadati</taxon>
        <taxon>Bacteroidota</taxon>
        <taxon>Bacteroidia</taxon>
        <taxon>Bacteroidales</taxon>
        <taxon>Barnesiellaceae</taxon>
        <taxon>Coprobacter</taxon>
    </lineage>
</organism>
<dbReference type="Proteomes" id="UP000262954">
    <property type="component" value="Unassembled WGS sequence"/>
</dbReference>
<accession>A0A354M641</accession>
<dbReference type="InterPro" id="IPR016630">
    <property type="entry name" value="UCP015278"/>
</dbReference>
<evidence type="ECO:0008006" key="3">
    <source>
        <dbReference type="Google" id="ProtNLM"/>
    </source>
</evidence>
<dbReference type="EMBL" id="DNWC01000167">
    <property type="protein sequence ID" value="HBJ09980.1"/>
    <property type="molecule type" value="Genomic_DNA"/>
</dbReference>
<sequence length="160" mass="19244">MFFQQFRIWGIDISWTLVYLGANFIDYEYRIKRDEIWEYACNLEKDISNNPLLSRLLIADETEEFYSIVRKLSESEKINLEFEKRKWIVYVLYQAVYALPKNPSFEDMFTLSDLWGYLGRPEHYPWNPAKNDYVKASDYDNMINIHKEWIDVELDALKGG</sequence>
<evidence type="ECO:0000313" key="1">
    <source>
        <dbReference type="EMBL" id="HBJ09980.1"/>
    </source>
</evidence>
<protein>
    <recommendedName>
        <fullName evidence="3">DUF2247 domain-containing protein</fullName>
    </recommendedName>
</protein>
<comment type="caution">
    <text evidence="1">The sequence shown here is derived from an EMBL/GenBank/DDBJ whole genome shotgun (WGS) entry which is preliminary data.</text>
</comment>